<dbReference type="EMBL" id="FLQX01000094">
    <property type="protein sequence ID" value="SBT05013.1"/>
    <property type="molecule type" value="Genomic_DNA"/>
</dbReference>
<dbReference type="Pfam" id="PF01514">
    <property type="entry name" value="YscJ_FliF"/>
    <property type="match status" value="1"/>
</dbReference>
<comment type="similarity">
    <text evidence="3 9">Belongs to the FliF family.</text>
</comment>
<evidence type="ECO:0000256" key="5">
    <source>
        <dbReference type="ARBA" id="ARBA00022692"/>
    </source>
</evidence>
<gene>
    <name evidence="14" type="primary">fliF</name>
    <name evidence="14" type="ORF">ACCAA_20098</name>
</gene>
<evidence type="ECO:0000256" key="10">
    <source>
        <dbReference type="SAM" id="MobiDB-lite"/>
    </source>
</evidence>
<keyword evidence="15" id="KW-1185">Reference proteome</keyword>
<proteinExistence type="inferred from homology"/>
<evidence type="ECO:0000256" key="2">
    <source>
        <dbReference type="ARBA" id="ARBA00004651"/>
    </source>
</evidence>
<dbReference type="Pfam" id="PF08345">
    <property type="entry name" value="YscJ_FliF_C"/>
    <property type="match status" value="1"/>
</dbReference>
<organism evidence="14 15">
    <name type="scientific">Candidatus Accumulibacter aalborgensis</name>
    <dbReference type="NCBI Taxonomy" id="1860102"/>
    <lineage>
        <taxon>Bacteria</taxon>
        <taxon>Pseudomonadati</taxon>
        <taxon>Pseudomonadota</taxon>
        <taxon>Betaproteobacteria</taxon>
        <taxon>Candidatus Accumulibacter</taxon>
    </lineage>
</organism>
<dbReference type="InterPro" id="IPR045851">
    <property type="entry name" value="AMP-bd_C_sf"/>
</dbReference>
<evidence type="ECO:0000256" key="11">
    <source>
        <dbReference type="SAM" id="Phobius"/>
    </source>
</evidence>
<feature type="compositionally biased region" description="Pro residues" evidence="10">
    <location>
        <begin position="329"/>
        <end position="343"/>
    </location>
</feature>
<evidence type="ECO:0000313" key="14">
    <source>
        <dbReference type="EMBL" id="SBT05013.1"/>
    </source>
</evidence>
<dbReference type="NCBIfam" id="TIGR00206">
    <property type="entry name" value="fliF"/>
    <property type="match status" value="1"/>
</dbReference>
<evidence type="ECO:0000259" key="13">
    <source>
        <dbReference type="Pfam" id="PF08345"/>
    </source>
</evidence>
<dbReference type="RefSeq" id="WP_186406293.1">
    <property type="nucleotide sequence ID" value="NZ_FLQX01000094.1"/>
</dbReference>
<dbReference type="InterPro" id="IPR000067">
    <property type="entry name" value="FlgMring_FliF"/>
</dbReference>
<keyword evidence="5 11" id="KW-0812">Transmembrane</keyword>
<feature type="transmembrane region" description="Helical" evidence="11">
    <location>
        <begin position="484"/>
        <end position="502"/>
    </location>
</feature>
<feature type="region of interest" description="Disordered" evidence="10">
    <location>
        <begin position="283"/>
        <end position="358"/>
    </location>
</feature>
<dbReference type="InterPro" id="IPR006182">
    <property type="entry name" value="FliF_N_dom"/>
</dbReference>
<comment type="subcellular location">
    <subcellularLocation>
        <location evidence="1 9">Bacterial flagellum basal body</location>
    </subcellularLocation>
    <subcellularLocation>
        <location evidence="2">Cell membrane</location>
        <topology evidence="2">Multi-pass membrane protein</topology>
    </subcellularLocation>
</comment>
<keyword evidence="4" id="KW-1003">Cell membrane</keyword>
<reference evidence="14 15" key="1">
    <citation type="submission" date="2016-06" db="EMBL/GenBank/DDBJ databases">
        <authorList>
            <person name="Kjaerup R.B."/>
            <person name="Dalgaard T.S."/>
            <person name="Juul-Madsen H.R."/>
        </authorList>
    </citation>
    <scope>NUCLEOTIDE SEQUENCE [LARGE SCALE GENOMIC DNA]</scope>
    <source>
        <strain evidence="14">3</strain>
    </source>
</reference>
<evidence type="ECO:0000256" key="7">
    <source>
        <dbReference type="ARBA" id="ARBA00023136"/>
    </source>
</evidence>
<keyword evidence="14" id="KW-0966">Cell projection</keyword>
<evidence type="ECO:0000256" key="1">
    <source>
        <dbReference type="ARBA" id="ARBA00004117"/>
    </source>
</evidence>
<dbReference type="PIRSF" id="PIRSF004862">
    <property type="entry name" value="FliF"/>
    <property type="match status" value="1"/>
</dbReference>
<keyword evidence="7 11" id="KW-0472">Membrane</keyword>
<dbReference type="GO" id="GO:0003774">
    <property type="term" value="F:cytoskeletal motor activity"/>
    <property type="evidence" value="ECO:0007669"/>
    <property type="project" value="InterPro"/>
</dbReference>
<comment type="function">
    <text evidence="9">The M ring may be actively involved in energy transduction.</text>
</comment>
<keyword evidence="14" id="KW-0282">Flagellum</keyword>
<evidence type="ECO:0000256" key="3">
    <source>
        <dbReference type="ARBA" id="ARBA00007971"/>
    </source>
</evidence>
<evidence type="ECO:0000256" key="8">
    <source>
        <dbReference type="ARBA" id="ARBA00023143"/>
    </source>
</evidence>
<feature type="compositionally biased region" description="Polar residues" evidence="10">
    <location>
        <begin position="283"/>
        <end position="318"/>
    </location>
</feature>
<dbReference type="Gene3D" id="3.30.300.30">
    <property type="match status" value="1"/>
</dbReference>
<dbReference type="Proteomes" id="UP000199169">
    <property type="component" value="Unassembled WGS sequence"/>
</dbReference>
<dbReference type="GO" id="GO:0009431">
    <property type="term" value="C:bacterial-type flagellum basal body, MS ring"/>
    <property type="evidence" value="ECO:0007669"/>
    <property type="project" value="InterPro"/>
</dbReference>
<accession>A0A1A8XM44</accession>
<evidence type="ECO:0000256" key="4">
    <source>
        <dbReference type="ARBA" id="ARBA00022475"/>
    </source>
</evidence>
<name>A0A1A8XM44_9PROT</name>
<feature type="transmembrane region" description="Helical" evidence="11">
    <location>
        <begin position="34"/>
        <end position="54"/>
    </location>
</feature>
<keyword evidence="14" id="KW-0969">Cilium</keyword>
<dbReference type="GO" id="GO:0005886">
    <property type="term" value="C:plasma membrane"/>
    <property type="evidence" value="ECO:0007669"/>
    <property type="project" value="UniProtKB-SubCell"/>
</dbReference>
<keyword evidence="6 11" id="KW-1133">Transmembrane helix</keyword>
<dbReference type="PRINTS" id="PR01009">
    <property type="entry name" value="FLGMRINGFLIF"/>
</dbReference>
<evidence type="ECO:0000313" key="15">
    <source>
        <dbReference type="Proteomes" id="UP000199169"/>
    </source>
</evidence>
<dbReference type="PANTHER" id="PTHR30046">
    <property type="entry name" value="FLAGELLAR M-RING PROTEIN"/>
    <property type="match status" value="1"/>
</dbReference>
<dbReference type="PANTHER" id="PTHR30046:SF0">
    <property type="entry name" value="FLAGELLAR M-RING PROTEIN"/>
    <property type="match status" value="1"/>
</dbReference>
<dbReference type="STRING" id="1860102.ACCAA_20098"/>
<feature type="domain" description="Flagellar M-ring C-terminal" evidence="13">
    <location>
        <begin position="263"/>
        <end position="460"/>
    </location>
</feature>
<sequence length="578" mass="61149">MATAAIETTETVDTGNPLDRARAALARLTNQQKVLLMVSIAAVIALLVAAGTLLRQSEFRVLFSNIGERDGGAIIASLEQMNIPFKFNDSGSAILVPDSRVHDVRLRLAAQGLPRGGAVGFELMESQKFGISQFAEQVNYQRGLEGELARTIQSIAAVQAARVHLAIPKPSVFMREELRPSASVLVNLYPGRSLDSAQIAGIQNLVAASVPQLASASVTLLDQSGALLSQMKSKLLEAGLDPTQVKYVHEVEGSVIKRIEDILAPIVGVGNSRVQIAADIDFSQSEQTAETHRPNTTPPEISIRSQQTSETASTSPSAQGIPGALSNQPPVPATAPLTQPPVPGAGGRATAAPPLPGQINAAGVQAPIASVGQPLNTSKNSTINYEIDKTIRHVKQSVGTIKRLSAAVVVNQRREIAKDGKSITKALPDAELKQISDLVKEAMGFNKDRGDTISVANAPFAVIEKDEALPPWRDPEAVSLVKDLLKYGAIAGIIAYLLLGVVRPLLKTMFERPAVAESAVGGQIDVVAGDEEEAEAHEHVPTGAELLEKSIAEARALAQQDPQIVANIIKEWMGVNGS</sequence>
<dbReference type="InterPro" id="IPR043427">
    <property type="entry name" value="YscJ/FliF"/>
</dbReference>
<keyword evidence="8 9" id="KW-0975">Bacterial flagellum</keyword>
<evidence type="ECO:0000256" key="9">
    <source>
        <dbReference type="PIRNR" id="PIRNR004862"/>
    </source>
</evidence>
<dbReference type="GO" id="GO:0071973">
    <property type="term" value="P:bacterial-type flagellum-dependent cell motility"/>
    <property type="evidence" value="ECO:0007669"/>
    <property type="project" value="InterPro"/>
</dbReference>
<evidence type="ECO:0000259" key="12">
    <source>
        <dbReference type="Pfam" id="PF01514"/>
    </source>
</evidence>
<feature type="domain" description="Flagellar M-ring N-terminal" evidence="12">
    <location>
        <begin position="55"/>
        <end position="230"/>
    </location>
</feature>
<dbReference type="AlphaFoldDB" id="A0A1A8XM44"/>
<evidence type="ECO:0000256" key="6">
    <source>
        <dbReference type="ARBA" id="ARBA00022989"/>
    </source>
</evidence>
<dbReference type="InterPro" id="IPR013556">
    <property type="entry name" value="Flag_M-ring_C"/>
</dbReference>
<protein>
    <recommendedName>
        <fullName evidence="9">Flagellar M-ring protein</fullName>
    </recommendedName>
</protein>